<dbReference type="SUPFAM" id="SSF52317">
    <property type="entry name" value="Class I glutamine amidotransferase-like"/>
    <property type="match status" value="1"/>
</dbReference>
<reference evidence="3 4" key="1">
    <citation type="journal article" date="2019" name="Int. J. Syst. Evol. Microbiol.">
        <title>The Global Catalogue of Microorganisms (GCM) 10K type strain sequencing project: providing services to taxonomists for standard genome sequencing and annotation.</title>
        <authorList>
            <consortium name="The Broad Institute Genomics Platform"/>
            <consortium name="The Broad Institute Genome Sequencing Center for Infectious Disease"/>
            <person name="Wu L."/>
            <person name="Ma J."/>
        </authorList>
    </citation>
    <scope>NUCLEOTIDE SEQUENCE [LARGE SCALE GENOMIC DNA]</scope>
    <source>
        <strain evidence="3 4">JCM 16227</strain>
    </source>
</reference>
<dbReference type="PANTHER" id="PTHR42733">
    <property type="entry name" value="DJ-1 PROTEIN"/>
    <property type="match status" value="1"/>
</dbReference>
<proteinExistence type="inferred from homology"/>
<dbReference type="EMBL" id="BAAARB010000002">
    <property type="protein sequence ID" value="GAA2368951.1"/>
    <property type="molecule type" value="Genomic_DNA"/>
</dbReference>
<comment type="caution">
    <text evidence="3">The sequence shown here is derived from an EMBL/GenBank/DDBJ whole genome shotgun (WGS) entry which is preliminary data.</text>
</comment>
<gene>
    <name evidence="3" type="ORF">GCM10009855_05290</name>
</gene>
<dbReference type="Pfam" id="PF01965">
    <property type="entry name" value="DJ-1_PfpI"/>
    <property type="match status" value="1"/>
</dbReference>
<comment type="similarity">
    <text evidence="1">Belongs to the peptidase C56 family.</text>
</comment>
<dbReference type="PANTHER" id="PTHR42733:SF12">
    <property type="entry name" value="PROTEINASE"/>
    <property type="match status" value="1"/>
</dbReference>
<organism evidence="3 4">
    <name type="scientific">Gordonia cholesterolivorans</name>
    <dbReference type="NCBI Taxonomy" id="559625"/>
    <lineage>
        <taxon>Bacteria</taxon>
        <taxon>Bacillati</taxon>
        <taxon>Actinomycetota</taxon>
        <taxon>Actinomycetes</taxon>
        <taxon>Mycobacteriales</taxon>
        <taxon>Gordoniaceae</taxon>
        <taxon>Gordonia</taxon>
    </lineage>
</organism>
<dbReference type="NCBIfam" id="TIGR01382">
    <property type="entry name" value="PfpI"/>
    <property type="match status" value="1"/>
</dbReference>
<dbReference type="PROSITE" id="PS51276">
    <property type="entry name" value="PEPTIDASE_C56_PFPI"/>
    <property type="match status" value="1"/>
</dbReference>
<dbReference type="RefSeq" id="WP_006896857.1">
    <property type="nucleotide sequence ID" value="NZ_BAAARB010000002.1"/>
</dbReference>
<sequence>MTVHHHDPDLSGRAVAFLVAPEGAEERELTDPWQAVREAGGTPTLVSTVGGTVQTFRHLDRAASYPVDEVVENLDSTDFDALVLPGGVANPDYLRTVPGAVEFAARFLESGRPVAAICHAPWLLIETGLIGGRRLTAWPSLRTDVRNAGATWEDGPVVVCDSGPGPLITSRAPDDLPAFDEALLHRFSVAATGRP</sequence>
<protein>
    <submittedName>
        <fullName evidence="3">Type 1 glutamine amidotransferase domain-containing protein</fullName>
    </submittedName>
</protein>
<feature type="domain" description="DJ-1/PfpI" evidence="2">
    <location>
        <begin position="15"/>
        <end position="184"/>
    </location>
</feature>
<keyword evidence="3" id="KW-0315">Glutamine amidotransferase</keyword>
<dbReference type="Gene3D" id="3.40.50.880">
    <property type="match status" value="1"/>
</dbReference>
<accession>A0ABN3H4I8</accession>
<evidence type="ECO:0000313" key="4">
    <source>
        <dbReference type="Proteomes" id="UP001501170"/>
    </source>
</evidence>
<dbReference type="CDD" id="cd03134">
    <property type="entry name" value="GATase1_PfpI_like"/>
    <property type="match status" value="1"/>
</dbReference>
<dbReference type="InterPro" id="IPR029062">
    <property type="entry name" value="Class_I_gatase-like"/>
</dbReference>
<name>A0ABN3H4I8_9ACTN</name>
<dbReference type="InterPro" id="IPR002818">
    <property type="entry name" value="DJ-1/PfpI"/>
</dbReference>
<evidence type="ECO:0000259" key="2">
    <source>
        <dbReference type="Pfam" id="PF01965"/>
    </source>
</evidence>
<dbReference type="Proteomes" id="UP001501170">
    <property type="component" value="Unassembled WGS sequence"/>
</dbReference>
<dbReference type="InterPro" id="IPR006286">
    <property type="entry name" value="C56_PfpI-like"/>
</dbReference>
<evidence type="ECO:0000256" key="1">
    <source>
        <dbReference type="ARBA" id="ARBA00008542"/>
    </source>
</evidence>
<keyword evidence="4" id="KW-1185">Reference proteome</keyword>
<evidence type="ECO:0000313" key="3">
    <source>
        <dbReference type="EMBL" id="GAA2368951.1"/>
    </source>
</evidence>